<dbReference type="PANTHER" id="PTHR43310">
    <property type="entry name" value="SULFATE TRANSPORTER YBAR-RELATED"/>
    <property type="match status" value="1"/>
</dbReference>
<evidence type="ECO:0000313" key="8">
    <source>
        <dbReference type="EMBL" id="CAE6423184.1"/>
    </source>
</evidence>
<sequence length="435" mass="46196">MSVRRPTIMSHERGRLATMPELVVTDEQSEREDSGEREESVSGRVGSPQVGMSFQARRSSFTYTSSHSASFSVRMSDTPDRIRAASAHLSTMFTPHSPVDVPRIATSAHLLGTSLGKAREGVAPLDTLAPMQEVDEEQMVGIGVATAGPALALSSPKRGSPTGPSGLSRLIAGERERSRSRVREDGAQSPIATDLEAGGSSEGTVHSPSVPVPQEHTNLLVGSTRPAYGATRSTTDETITMADALPISTTPSNPPKLSWKTTRTLVRSKVQEYTSRDNLQLILSQTTSAIPAVILGMLLNVLDGVSYGMIIFPAGDIFNGFGGIGVSMFFVTAFISQMVYTFGGSAFEGANGSMMIEVVPFFHMLTTGIIAHVGEDNPQAVVSTTMVAFCLSSILTGLTFLLLGVFRLGVLIGFFPRHILVGCIGGVGWFLIETG</sequence>
<feature type="domain" description="SLC26A/SulP transporter" evidence="7">
    <location>
        <begin position="289"/>
        <end position="432"/>
    </location>
</feature>
<dbReference type="Pfam" id="PF00916">
    <property type="entry name" value="Sulfate_transp"/>
    <property type="match status" value="1"/>
</dbReference>
<evidence type="ECO:0000313" key="9">
    <source>
        <dbReference type="Proteomes" id="UP000663861"/>
    </source>
</evidence>
<feature type="compositionally biased region" description="Basic and acidic residues" evidence="5">
    <location>
        <begin position="31"/>
        <end position="41"/>
    </location>
</feature>
<keyword evidence="3 6" id="KW-1133">Transmembrane helix</keyword>
<feature type="compositionally biased region" description="Basic and acidic residues" evidence="5">
    <location>
        <begin position="172"/>
        <end position="186"/>
    </location>
</feature>
<dbReference type="InterPro" id="IPR052706">
    <property type="entry name" value="Membrane-Transporter-like"/>
</dbReference>
<keyword evidence="2 6" id="KW-0812">Transmembrane</keyword>
<dbReference type="EMBL" id="CAJMWY010000233">
    <property type="protein sequence ID" value="CAE6423184.1"/>
    <property type="molecule type" value="Genomic_DNA"/>
</dbReference>
<proteinExistence type="predicted"/>
<feature type="transmembrane region" description="Helical" evidence="6">
    <location>
        <begin position="380"/>
        <end position="403"/>
    </location>
</feature>
<dbReference type="PANTHER" id="PTHR43310:SF4">
    <property type="entry name" value="AFR304WP"/>
    <property type="match status" value="1"/>
</dbReference>
<evidence type="ECO:0000256" key="5">
    <source>
        <dbReference type="SAM" id="MobiDB-lite"/>
    </source>
</evidence>
<gene>
    <name evidence="8" type="ORF">RDB_LOCUS16166</name>
</gene>
<dbReference type="InterPro" id="IPR011547">
    <property type="entry name" value="SLC26A/SulP_dom"/>
</dbReference>
<reference evidence="8" key="1">
    <citation type="submission" date="2021-01" db="EMBL/GenBank/DDBJ databases">
        <authorList>
            <person name="Kaushik A."/>
        </authorList>
    </citation>
    <scope>NUCLEOTIDE SEQUENCE</scope>
    <source>
        <strain evidence="8">AG4-RS23</strain>
    </source>
</reference>
<feature type="region of interest" description="Disordered" evidence="5">
    <location>
        <begin position="152"/>
        <end position="218"/>
    </location>
</feature>
<feature type="region of interest" description="Disordered" evidence="5">
    <location>
        <begin position="1"/>
        <end position="53"/>
    </location>
</feature>
<comment type="caution">
    <text evidence="8">The sequence shown here is derived from an EMBL/GenBank/DDBJ whole genome shotgun (WGS) entry which is preliminary data.</text>
</comment>
<accession>A0A8H3AFG0</accession>
<evidence type="ECO:0000256" key="6">
    <source>
        <dbReference type="SAM" id="Phobius"/>
    </source>
</evidence>
<evidence type="ECO:0000259" key="7">
    <source>
        <dbReference type="Pfam" id="PF00916"/>
    </source>
</evidence>
<feature type="transmembrane region" description="Helical" evidence="6">
    <location>
        <begin position="318"/>
        <end position="342"/>
    </location>
</feature>
<evidence type="ECO:0000256" key="3">
    <source>
        <dbReference type="ARBA" id="ARBA00022989"/>
    </source>
</evidence>
<comment type="subcellular location">
    <subcellularLocation>
        <location evidence="1">Membrane</location>
        <topology evidence="1">Multi-pass membrane protein</topology>
    </subcellularLocation>
</comment>
<name>A0A8H3AFG0_9AGAM</name>
<keyword evidence="4 6" id="KW-0472">Membrane</keyword>
<dbReference type="Proteomes" id="UP000663861">
    <property type="component" value="Unassembled WGS sequence"/>
</dbReference>
<feature type="transmembrane region" description="Helical" evidence="6">
    <location>
        <begin position="354"/>
        <end position="374"/>
    </location>
</feature>
<organism evidence="8 9">
    <name type="scientific">Rhizoctonia solani</name>
    <dbReference type="NCBI Taxonomy" id="456999"/>
    <lineage>
        <taxon>Eukaryota</taxon>
        <taxon>Fungi</taxon>
        <taxon>Dikarya</taxon>
        <taxon>Basidiomycota</taxon>
        <taxon>Agaricomycotina</taxon>
        <taxon>Agaricomycetes</taxon>
        <taxon>Cantharellales</taxon>
        <taxon>Ceratobasidiaceae</taxon>
        <taxon>Rhizoctonia</taxon>
    </lineage>
</organism>
<dbReference type="GO" id="GO:0016020">
    <property type="term" value="C:membrane"/>
    <property type="evidence" value="ECO:0007669"/>
    <property type="project" value="UniProtKB-SubCell"/>
</dbReference>
<evidence type="ECO:0000256" key="1">
    <source>
        <dbReference type="ARBA" id="ARBA00004141"/>
    </source>
</evidence>
<dbReference type="AlphaFoldDB" id="A0A8H3AFG0"/>
<protein>
    <recommendedName>
        <fullName evidence="7">SLC26A/SulP transporter domain-containing protein</fullName>
    </recommendedName>
</protein>
<feature type="transmembrane region" description="Helical" evidence="6">
    <location>
        <begin position="410"/>
        <end position="432"/>
    </location>
</feature>
<evidence type="ECO:0000256" key="2">
    <source>
        <dbReference type="ARBA" id="ARBA00022692"/>
    </source>
</evidence>
<feature type="transmembrane region" description="Helical" evidence="6">
    <location>
        <begin position="289"/>
        <end position="312"/>
    </location>
</feature>
<evidence type="ECO:0000256" key="4">
    <source>
        <dbReference type="ARBA" id="ARBA00023136"/>
    </source>
</evidence>